<reference evidence="3" key="1">
    <citation type="submission" date="2023-03" db="UniProtKB">
        <authorList>
            <consortium name="WormBaseParasite"/>
        </authorList>
    </citation>
    <scope>IDENTIFICATION</scope>
</reference>
<dbReference type="PANTHER" id="PTHR21359">
    <property type="entry name" value="DUF5577 DOMAIN-CONTAINING PROTEIN"/>
    <property type="match status" value="1"/>
</dbReference>
<evidence type="ECO:0000313" key="3">
    <source>
        <dbReference type="WBParaSite" id="ALUE_0000617601-mRNA-1"/>
    </source>
</evidence>
<organism evidence="2 3">
    <name type="scientific">Ascaris lumbricoides</name>
    <name type="common">Giant roundworm</name>
    <dbReference type="NCBI Taxonomy" id="6252"/>
    <lineage>
        <taxon>Eukaryota</taxon>
        <taxon>Metazoa</taxon>
        <taxon>Ecdysozoa</taxon>
        <taxon>Nematoda</taxon>
        <taxon>Chromadorea</taxon>
        <taxon>Rhabditida</taxon>
        <taxon>Spirurina</taxon>
        <taxon>Ascaridomorpha</taxon>
        <taxon>Ascaridoidea</taxon>
        <taxon>Ascarididae</taxon>
        <taxon>Ascaris</taxon>
    </lineage>
</organism>
<keyword evidence="2" id="KW-1185">Reference proteome</keyword>
<feature type="region of interest" description="Disordered" evidence="1">
    <location>
        <begin position="73"/>
        <end position="116"/>
    </location>
</feature>
<dbReference type="PANTHER" id="PTHR21359:SF1">
    <property type="entry name" value="DUF5577 DOMAIN-CONTAINING PROTEIN"/>
    <property type="match status" value="1"/>
</dbReference>
<dbReference type="Proteomes" id="UP000036681">
    <property type="component" value="Unplaced"/>
</dbReference>
<dbReference type="InterPro" id="IPR013761">
    <property type="entry name" value="SAM/pointed_sf"/>
</dbReference>
<evidence type="ECO:0000256" key="1">
    <source>
        <dbReference type="SAM" id="MobiDB-lite"/>
    </source>
</evidence>
<dbReference type="InterPro" id="IPR039161">
    <property type="entry name" value="C19orf47-like"/>
</dbReference>
<accession>A0A9J2P8Z9</accession>
<dbReference type="Pfam" id="PF18017">
    <property type="entry name" value="SAM_4"/>
    <property type="match status" value="1"/>
</dbReference>
<evidence type="ECO:0000313" key="2">
    <source>
        <dbReference type="Proteomes" id="UP000036681"/>
    </source>
</evidence>
<name>A0A9J2P8Z9_ASCLU</name>
<dbReference type="AlphaFoldDB" id="A0A9J2P8Z9"/>
<dbReference type="Gene3D" id="1.10.150.50">
    <property type="entry name" value="Transcription Factor, Ets-1"/>
    <property type="match status" value="1"/>
</dbReference>
<sequence length="330" mass="36893">MYGRAATKWQNFFLEAGIPRKIAAHYSQLFVEQRINETMLEEIDKPTLVDLGITTIGDQIAILRHIRAKALNRGDSKSSHRLADADEKRRESNVPMPDVESSKSTRTRLAPDRDDIYHVRLPAGTTPRTKAIMAKHNLMRSAGLLKRGFTGVRQAGREVQTVSNRNYVSGEELERKSSLKKTMIASPEVSSTTSNVYERLGVQGLGTWHRELLLIASKGHFSNNQHFTKTTSLVRRALDGATAARANRPVFRVRISDEQGPTTSRLHRGAISRITGGQLRRDLRTLKMAPGGSVRKRSTIAARLSPAVYTQFKGKRIGTKRQVSVFERLG</sequence>
<dbReference type="GO" id="GO:0005634">
    <property type="term" value="C:nucleus"/>
    <property type="evidence" value="ECO:0007669"/>
    <property type="project" value="TreeGrafter"/>
</dbReference>
<protein>
    <submittedName>
        <fullName evidence="3">SAM domain-containing protein</fullName>
    </submittedName>
</protein>
<feature type="compositionally biased region" description="Basic and acidic residues" evidence="1">
    <location>
        <begin position="73"/>
        <end position="92"/>
    </location>
</feature>
<dbReference type="SUPFAM" id="SSF47769">
    <property type="entry name" value="SAM/Pointed domain"/>
    <property type="match status" value="1"/>
</dbReference>
<proteinExistence type="predicted"/>
<dbReference type="WBParaSite" id="ALUE_0000617601-mRNA-1">
    <property type="protein sequence ID" value="ALUE_0000617601-mRNA-1"/>
    <property type="gene ID" value="ALUE_0000617601"/>
</dbReference>